<dbReference type="AlphaFoldDB" id="X1N488"/>
<protein>
    <recommendedName>
        <fullName evidence="1">Gfo/Idh/MocA-like oxidoreductase N-terminal domain-containing protein</fullName>
    </recommendedName>
</protein>
<dbReference type="EMBL" id="BARV01026253">
    <property type="protein sequence ID" value="GAI38842.1"/>
    <property type="molecule type" value="Genomic_DNA"/>
</dbReference>
<dbReference type="PANTHER" id="PTHR43818">
    <property type="entry name" value="BCDNA.GH03377"/>
    <property type="match status" value="1"/>
</dbReference>
<evidence type="ECO:0000259" key="1">
    <source>
        <dbReference type="Pfam" id="PF01408"/>
    </source>
</evidence>
<evidence type="ECO:0000313" key="2">
    <source>
        <dbReference type="EMBL" id="GAI38842.1"/>
    </source>
</evidence>
<dbReference type="SUPFAM" id="SSF51735">
    <property type="entry name" value="NAD(P)-binding Rossmann-fold domains"/>
    <property type="match status" value="1"/>
</dbReference>
<accession>X1N488</accession>
<dbReference type="Pfam" id="PF01408">
    <property type="entry name" value="GFO_IDH_MocA"/>
    <property type="match status" value="1"/>
</dbReference>
<gene>
    <name evidence="2" type="ORF">S06H3_42459</name>
</gene>
<comment type="caution">
    <text evidence="2">The sequence shown here is derived from an EMBL/GenBank/DDBJ whole genome shotgun (WGS) entry which is preliminary data.</text>
</comment>
<dbReference type="Gene3D" id="3.40.50.720">
    <property type="entry name" value="NAD(P)-binding Rossmann-like Domain"/>
    <property type="match status" value="1"/>
</dbReference>
<proteinExistence type="predicted"/>
<reference evidence="2" key="1">
    <citation type="journal article" date="2014" name="Front. Microbiol.">
        <title>High frequency of phylogenetically diverse reductive dehalogenase-homologous genes in deep subseafloor sedimentary metagenomes.</title>
        <authorList>
            <person name="Kawai M."/>
            <person name="Futagami T."/>
            <person name="Toyoda A."/>
            <person name="Takaki Y."/>
            <person name="Nishi S."/>
            <person name="Hori S."/>
            <person name="Arai W."/>
            <person name="Tsubouchi T."/>
            <person name="Morono Y."/>
            <person name="Uchiyama I."/>
            <person name="Ito T."/>
            <person name="Fujiyama A."/>
            <person name="Inagaki F."/>
            <person name="Takami H."/>
        </authorList>
    </citation>
    <scope>NUCLEOTIDE SEQUENCE</scope>
    <source>
        <strain evidence="2">Expedition CK06-06</strain>
    </source>
</reference>
<dbReference type="InterPro" id="IPR036291">
    <property type="entry name" value="NAD(P)-bd_dom_sf"/>
</dbReference>
<name>X1N488_9ZZZZ</name>
<feature type="non-terminal residue" evidence="2">
    <location>
        <position position="210"/>
    </location>
</feature>
<dbReference type="GO" id="GO:0000166">
    <property type="term" value="F:nucleotide binding"/>
    <property type="evidence" value="ECO:0007669"/>
    <property type="project" value="InterPro"/>
</dbReference>
<sequence>MSRKHINRRRFLAATATVAAITIVPRQVLGGPGHTPPSEKLNIAGIGIGGMGKSNLRQLESENIVALCDVDREYAAKTFKRYPKAKTYTDFRKMLDKEKNIDAVVIATPDHTHAVVSMEAMRRGKHVYCQKPLTHDVYESRMLAKAAKETGVTTQMGIQGHSGEGIRLICEWIWDGAIGEVRQVDAWCSFVLLSVWSCRVELEVESPSQG</sequence>
<dbReference type="InterPro" id="IPR000683">
    <property type="entry name" value="Gfo/Idh/MocA-like_OxRdtase_N"/>
</dbReference>
<dbReference type="PANTHER" id="PTHR43818:SF10">
    <property type="entry name" value="NADH-DEPENDENT DEHYDROGENASE-RELATED"/>
    <property type="match status" value="1"/>
</dbReference>
<dbReference type="InterPro" id="IPR050463">
    <property type="entry name" value="Gfo/Idh/MocA_oxidrdct_glycsds"/>
</dbReference>
<organism evidence="2">
    <name type="scientific">marine sediment metagenome</name>
    <dbReference type="NCBI Taxonomy" id="412755"/>
    <lineage>
        <taxon>unclassified sequences</taxon>
        <taxon>metagenomes</taxon>
        <taxon>ecological metagenomes</taxon>
    </lineage>
</organism>
<feature type="domain" description="Gfo/Idh/MocA-like oxidoreductase N-terminal" evidence="1">
    <location>
        <begin position="42"/>
        <end position="157"/>
    </location>
</feature>